<dbReference type="InterPro" id="IPR046527">
    <property type="entry name" value="PIR2-like_helical"/>
</dbReference>
<gene>
    <name evidence="3" type="ORF">URODEC1_LOCUS10908</name>
</gene>
<evidence type="ECO:0000313" key="3">
    <source>
        <dbReference type="EMBL" id="CAL4904064.1"/>
    </source>
</evidence>
<dbReference type="PANTHER" id="PTHR33120">
    <property type="entry name" value="EXPRESSED PROTEIN-RELATED"/>
    <property type="match status" value="1"/>
</dbReference>
<sequence length="671" mass="74214">MALVPGCPSELRIYKPSSSPRFPSPEEESESRSRLLRKIHAFYLRASKRLGSMCPRRSGRRHAADADGFPCVGLCFGLLDPVSNIVINSLVSGNDVTRRRRAPLVLEDLERRSLDGMVTFLTRLFPDLAECQAVRYLHLAGADLLVAARAVASDAGMKRFECSSSRPAAVEALGMALKCAALAAGHAHPDAARLIGGWHKVSSRVDEAIRLLGCSAAAARSTPPALVSSPEEDLWWAWQLAACRRIRVPRAVPFRHTWLLNRTLQDAIHGLYLQALARLPAGELRSRFHRSLLKGGHCYGPLDPVSNIIVNTVWYDAAFPRTHELDLDVVGTLSLHRMENRSLYGLASFLCTRYRHIDFHGAVRWLLNADANLLLADPNLDPHSVDAGICNDAQAQDPDTGVEEAFLAAATAAHHPNPDAQVKLLTKCKAMLGWSALSLLQGGGKLPSEDVQRLALLLSPESYCDREKPLPVLPLTGYPRAEVAYEHTRISKKVKDVLNAYERMPNGDPTFELHTICGVNDYVSGPAGPRRKFFYHSHINFLATPKSPLGGGVSVLFFAEISTNDYDRSFCCPIPLPLPCAAQSRCLYCEFKGIRIVHPVGADFHGRELEFEKMVCGEDPCDNDLDPTQQPFYTKLAIINYRCLTTDTVRGTVKEDSLYDDVDEHRRVRGF</sequence>
<name>A0ABC8W7Z5_9POAL</name>
<evidence type="ECO:0000259" key="1">
    <source>
        <dbReference type="Pfam" id="PF12274"/>
    </source>
</evidence>
<dbReference type="InterPro" id="IPR022059">
    <property type="entry name" value="DUF3615"/>
</dbReference>
<dbReference type="PANTHER" id="PTHR33120:SF47">
    <property type="entry name" value="OS05G0571400 PROTEIN"/>
    <property type="match status" value="1"/>
</dbReference>
<evidence type="ECO:0000259" key="2">
    <source>
        <dbReference type="Pfam" id="PF20235"/>
    </source>
</evidence>
<feature type="domain" description="DUF3615" evidence="1">
    <location>
        <begin position="494"/>
        <end position="599"/>
    </location>
</feature>
<keyword evidence="4" id="KW-1185">Reference proteome</keyword>
<protein>
    <submittedName>
        <fullName evidence="3">Uncharacterized protein</fullName>
    </submittedName>
</protein>
<dbReference type="EMBL" id="OZ075121">
    <property type="protein sequence ID" value="CAL4904064.1"/>
    <property type="molecule type" value="Genomic_DNA"/>
</dbReference>
<reference evidence="3 4" key="2">
    <citation type="submission" date="2024-10" db="EMBL/GenBank/DDBJ databases">
        <authorList>
            <person name="Ryan C."/>
        </authorList>
    </citation>
    <scope>NUCLEOTIDE SEQUENCE [LARGE SCALE GENOMIC DNA]</scope>
</reference>
<dbReference type="Proteomes" id="UP001497457">
    <property type="component" value="Chromosome 11b"/>
</dbReference>
<feature type="domain" description="PIR2-like helical" evidence="2">
    <location>
        <begin position="266"/>
        <end position="379"/>
    </location>
</feature>
<feature type="domain" description="PIR2-like helical" evidence="2">
    <location>
        <begin position="38"/>
        <end position="150"/>
    </location>
</feature>
<evidence type="ECO:0000313" key="4">
    <source>
        <dbReference type="Proteomes" id="UP001497457"/>
    </source>
</evidence>
<dbReference type="Pfam" id="PF12274">
    <property type="entry name" value="DUF3615"/>
    <property type="match status" value="1"/>
</dbReference>
<reference evidence="4" key="1">
    <citation type="submission" date="2024-06" db="EMBL/GenBank/DDBJ databases">
        <authorList>
            <person name="Ryan C."/>
        </authorList>
    </citation>
    <scope>NUCLEOTIDE SEQUENCE [LARGE SCALE GENOMIC DNA]</scope>
</reference>
<proteinExistence type="predicted"/>
<dbReference type="AlphaFoldDB" id="A0ABC8W7Z5"/>
<dbReference type="Pfam" id="PF20235">
    <property type="entry name" value="PIR2-like_helical"/>
    <property type="match status" value="2"/>
</dbReference>
<accession>A0ABC8W7Z5</accession>
<organism evidence="3 4">
    <name type="scientific">Urochloa decumbens</name>
    <dbReference type="NCBI Taxonomy" id="240449"/>
    <lineage>
        <taxon>Eukaryota</taxon>
        <taxon>Viridiplantae</taxon>
        <taxon>Streptophyta</taxon>
        <taxon>Embryophyta</taxon>
        <taxon>Tracheophyta</taxon>
        <taxon>Spermatophyta</taxon>
        <taxon>Magnoliopsida</taxon>
        <taxon>Liliopsida</taxon>
        <taxon>Poales</taxon>
        <taxon>Poaceae</taxon>
        <taxon>PACMAD clade</taxon>
        <taxon>Panicoideae</taxon>
        <taxon>Panicodae</taxon>
        <taxon>Paniceae</taxon>
        <taxon>Melinidinae</taxon>
        <taxon>Urochloa</taxon>
    </lineage>
</organism>